<dbReference type="InterPro" id="IPR004875">
    <property type="entry name" value="DDE_SF_endonuclease_dom"/>
</dbReference>
<dbReference type="GO" id="GO:0003676">
    <property type="term" value="F:nucleic acid binding"/>
    <property type="evidence" value="ECO:0007669"/>
    <property type="project" value="InterPro"/>
</dbReference>
<accession>A0A0H5QHY6</accession>
<evidence type="ECO:0000256" key="1">
    <source>
        <dbReference type="SAM" id="MobiDB-lite"/>
    </source>
</evidence>
<name>A0A0H5QHY6_9EUKA</name>
<organism evidence="3">
    <name type="scientific">Spongospora subterranea</name>
    <dbReference type="NCBI Taxonomy" id="70186"/>
    <lineage>
        <taxon>Eukaryota</taxon>
        <taxon>Sar</taxon>
        <taxon>Rhizaria</taxon>
        <taxon>Endomyxa</taxon>
        <taxon>Phytomyxea</taxon>
        <taxon>Plasmodiophorida</taxon>
        <taxon>Plasmodiophoridae</taxon>
        <taxon>Spongospora</taxon>
    </lineage>
</organism>
<dbReference type="AlphaFoldDB" id="A0A0H5QHY6"/>
<proteinExistence type="predicted"/>
<sequence length="554" mass="63135">MHIRNVDDLMKSRRIKRASAISLISDDTGVPIFTLTKWFGQRNIIDSMVCDPVRRSRKGVFNREWVGSLRNLEELLSRKVRGRRRLGLKANRTWILSMARQIRKTPLVVQPSHASQIMLSRSWYYKGFLPRSNFSIRRSSNRKQADIAHARPTIYRFHCELFEKFNALPHIDPVYGHFAKRDVFNFDQIPLPFICDGDCRTVDDKGAVRVWCRQPSSGLEKRQATMHLTLCADDDAIQPKPIIIFRGTGKYIMRSSEIDEYDKRVNVLFQKCAWVDTVTALDIVKLYKSDPAFAEQRRRLMLCDNLDAHISADFVDAMNTNVGEIHLLPPNLTHLIQPVDAGPGRSIKYWMGNALDEALDDPSFLDKWSNGKFSAKERRILMTRWAGDAYEKLISSRRNERYFVKTGCLLRIDGHQNAINVQGLPNFSFPDVNATSLVINLDSSDEGSVGDSGLSDFEGSSDDGDLCDKDDSKISDHEEVFIIFDEALIASGTVHLQRRILHGIEVAESDVVVLSSEMYCEGRFGTDPFGEPITKGSYLSVNRSCIHKKTFYQQ</sequence>
<feature type="compositionally biased region" description="Low complexity" evidence="1">
    <location>
        <begin position="446"/>
        <end position="456"/>
    </location>
</feature>
<reference evidence="3" key="1">
    <citation type="submission" date="2015-04" db="EMBL/GenBank/DDBJ databases">
        <title>The genome sequence of the plant pathogenic Rhizarian Plasmodiophora brassicae reveals insights in its biotrophic life cycle and the origin of chitin synthesis.</title>
        <authorList>
            <person name="Schwelm A."/>
            <person name="Fogelqvist J."/>
            <person name="Knaust A."/>
            <person name="Julke S."/>
            <person name="Lilja T."/>
            <person name="Dhandapani V."/>
            <person name="Bonilla-Rosso G."/>
            <person name="Karlsson M."/>
            <person name="Shevchenko A."/>
            <person name="Choi S.R."/>
            <person name="Kim H.G."/>
            <person name="Park J.Y."/>
            <person name="Lim Y.P."/>
            <person name="Ludwig-Muller J."/>
            <person name="Dixelius C."/>
        </authorList>
    </citation>
    <scope>NUCLEOTIDE SEQUENCE</scope>
    <source>
        <tissue evidence="3">Potato root galls</tissue>
    </source>
</reference>
<feature type="region of interest" description="Disordered" evidence="1">
    <location>
        <begin position="445"/>
        <end position="469"/>
    </location>
</feature>
<evidence type="ECO:0000313" key="3">
    <source>
        <dbReference type="EMBL" id="CRZ01665.1"/>
    </source>
</evidence>
<protein>
    <recommendedName>
        <fullName evidence="2">DDE-1 domain-containing protein</fullName>
    </recommendedName>
</protein>
<feature type="domain" description="DDE-1" evidence="2">
    <location>
        <begin position="228"/>
        <end position="342"/>
    </location>
</feature>
<evidence type="ECO:0000259" key="2">
    <source>
        <dbReference type="Pfam" id="PF03184"/>
    </source>
</evidence>
<dbReference type="EMBL" id="HACM01001223">
    <property type="protein sequence ID" value="CRZ01665.1"/>
    <property type="molecule type" value="Transcribed_RNA"/>
</dbReference>
<dbReference type="Pfam" id="PF03184">
    <property type="entry name" value="DDE_1"/>
    <property type="match status" value="1"/>
</dbReference>